<proteinExistence type="predicted"/>
<dbReference type="WBParaSite" id="TCNE_0000289901-mRNA-1">
    <property type="protein sequence ID" value="TCNE_0000289901-mRNA-1"/>
    <property type="gene ID" value="TCNE_0000289901"/>
</dbReference>
<protein>
    <submittedName>
        <fullName evidence="2">MarR family transcriptional regulator</fullName>
    </submittedName>
</protein>
<evidence type="ECO:0000313" key="2">
    <source>
        <dbReference type="WBParaSite" id="TCNE_0000289901-mRNA-1"/>
    </source>
</evidence>
<evidence type="ECO:0000313" key="1">
    <source>
        <dbReference type="Proteomes" id="UP000050794"/>
    </source>
</evidence>
<accession>A0A183U329</accession>
<sequence length="39" mass="4959">LKEIRHKLSDEAEDRLCEYLVYKLRNILEEVRRHKFCRR</sequence>
<name>A0A183U329_TOXCA</name>
<dbReference type="AlphaFoldDB" id="A0A183U329"/>
<organism evidence="1 2">
    <name type="scientific">Toxocara canis</name>
    <name type="common">Canine roundworm</name>
    <dbReference type="NCBI Taxonomy" id="6265"/>
    <lineage>
        <taxon>Eukaryota</taxon>
        <taxon>Metazoa</taxon>
        <taxon>Ecdysozoa</taxon>
        <taxon>Nematoda</taxon>
        <taxon>Chromadorea</taxon>
        <taxon>Rhabditida</taxon>
        <taxon>Spirurina</taxon>
        <taxon>Ascaridomorpha</taxon>
        <taxon>Ascaridoidea</taxon>
        <taxon>Toxocaridae</taxon>
        <taxon>Toxocara</taxon>
    </lineage>
</organism>
<keyword evidence="1" id="KW-1185">Reference proteome</keyword>
<dbReference type="Proteomes" id="UP000050794">
    <property type="component" value="Unassembled WGS sequence"/>
</dbReference>
<reference evidence="2" key="1">
    <citation type="submission" date="2016-06" db="UniProtKB">
        <authorList>
            <consortium name="WormBaseParasite"/>
        </authorList>
    </citation>
    <scope>IDENTIFICATION</scope>
</reference>